<dbReference type="SUPFAM" id="SSF47954">
    <property type="entry name" value="Cyclin-like"/>
    <property type="match status" value="1"/>
</dbReference>
<feature type="compositionally biased region" description="Pro residues" evidence="1">
    <location>
        <begin position="332"/>
        <end position="341"/>
    </location>
</feature>
<dbReference type="Gene3D" id="1.10.472.10">
    <property type="entry name" value="Cyclin-like"/>
    <property type="match status" value="2"/>
</dbReference>
<accession>A0A0G4EH49</accession>
<gene>
    <name evidence="2" type="ORF">Vbra_11769</name>
</gene>
<dbReference type="InParanoid" id="A0A0G4EH49"/>
<protein>
    <submittedName>
        <fullName evidence="2">Uncharacterized protein</fullName>
    </submittedName>
</protein>
<sequence>METSSMDPFAAHPSQEIEDSSTLSLDSDAHQEALLMFIHNQALEVKAVPVDYCSIRNKRLQLYIDTNARDTAVSIVNEFITSSHEWRNAKDGELPVEAACRAAEMLDRFLSITPHVSQTHLWGLAAASLWAALKAEGYHGGGRLLAPHVCQMWNRTVCQMWNQTEEAEHWEATIDKETLCACECHLYQALEWDVTSTPHVWTFVNVLMLVEGMYDDWQYEERVRSLVLESLACYNIAVRRGFRQSQIACAAVFITLNMGSRQTYWPPSFMDLDVSVQDVASAVSAMLTNLRTRCLLHAKGFQLHNVERALHEITASSSRHSISASFNRGALPPRPATPPQPQAHGRSQRKRKERKNRDMCGMCGATEDIVYGGCGGCDALLCLTCERRAYRRNNQCPFCSRQLPAHVPFPPPPAYTHDTPDHHQQQQLHMHDDNALPPSYSGDGEGMDNGERMELCAAPLNFPSLFAAGLDTGFHVGRQAADRHHPTPAPPPPNPGNTQQIDHMHMAVHYLDHYDHDKQMMG</sequence>
<dbReference type="VEuPathDB" id="CryptoDB:Vbra_11769"/>
<name>A0A0G4EH49_VITBC</name>
<feature type="region of interest" description="Disordered" evidence="1">
    <location>
        <begin position="1"/>
        <end position="23"/>
    </location>
</feature>
<feature type="region of interest" description="Disordered" evidence="1">
    <location>
        <begin position="480"/>
        <end position="500"/>
    </location>
</feature>
<dbReference type="AlphaFoldDB" id="A0A0G4EH49"/>
<evidence type="ECO:0000313" key="3">
    <source>
        <dbReference type="Proteomes" id="UP000041254"/>
    </source>
</evidence>
<dbReference type="EMBL" id="CDMY01000227">
    <property type="protein sequence ID" value="CEL95339.1"/>
    <property type="molecule type" value="Genomic_DNA"/>
</dbReference>
<feature type="region of interest" description="Disordered" evidence="1">
    <location>
        <begin position="324"/>
        <end position="356"/>
    </location>
</feature>
<organism evidence="2 3">
    <name type="scientific">Vitrella brassicaformis (strain CCMP3155)</name>
    <dbReference type="NCBI Taxonomy" id="1169540"/>
    <lineage>
        <taxon>Eukaryota</taxon>
        <taxon>Sar</taxon>
        <taxon>Alveolata</taxon>
        <taxon>Colpodellida</taxon>
        <taxon>Vitrellaceae</taxon>
        <taxon>Vitrella</taxon>
    </lineage>
</organism>
<keyword evidence="3" id="KW-1185">Reference proteome</keyword>
<evidence type="ECO:0000256" key="1">
    <source>
        <dbReference type="SAM" id="MobiDB-lite"/>
    </source>
</evidence>
<reference evidence="2 3" key="1">
    <citation type="submission" date="2014-11" db="EMBL/GenBank/DDBJ databases">
        <authorList>
            <person name="Zhu J."/>
            <person name="Qi W."/>
            <person name="Song R."/>
        </authorList>
    </citation>
    <scope>NUCLEOTIDE SEQUENCE [LARGE SCALE GENOMIC DNA]</scope>
</reference>
<dbReference type="InterPro" id="IPR036915">
    <property type="entry name" value="Cyclin-like_sf"/>
</dbReference>
<dbReference type="Proteomes" id="UP000041254">
    <property type="component" value="Unassembled WGS sequence"/>
</dbReference>
<evidence type="ECO:0000313" key="2">
    <source>
        <dbReference type="EMBL" id="CEL95339.1"/>
    </source>
</evidence>
<proteinExistence type="predicted"/>